<comment type="caution">
    <text evidence="2">The sequence shown here is derived from an EMBL/GenBank/DDBJ whole genome shotgun (WGS) entry which is preliminary data.</text>
</comment>
<evidence type="ECO:0000256" key="1">
    <source>
        <dbReference type="SAM" id="SignalP"/>
    </source>
</evidence>
<feature type="chain" id="PRO_5040481536" evidence="1">
    <location>
        <begin position="19"/>
        <end position="288"/>
    </location>
</feature>
<gene>
    <name evidence="2" type="ORF">CAMP_LOCUS11009</name>
</gene>
<proteinExistence type="predicted"/>
<sequence>MLLSISILLIFFLNSAKSFNYSPDVLGYNLFERYMNLNGNSNPYKLLTANFTSKGFNDNLVCIPYRDFPNHAKIMKKLLEPAIIYQAKFENESCLEFRISGFDGNYAVKYIAIDEDKNGKSWKIDSEKRVKDSINLNLYPKLRSNISNRLTLGNDPRKPFFDLFKAFLALNESSQRRNLVFPTYKISGPGGRIEVNPNTFLEHISLMRDQFKTAHFYNFVFKDNDRVDFSVKINRFNGKTSIVHYSLEKISRVWMFKEEFNDGEYLEGKHPNNTRLNILRWGPMFENF</sequence>
<dbReference type="AlphaFoldDB" id="A0A9P1IQM2"/>
<accession>A0A9P1IQM2</accession>
<dbReference type="Proteomes" id="UP001152747">
    <property type="component" value="Unassembled WGS sequence"/>
</dbReference>
<organism evidence="2 3">
    <name type="scientific">Caenorhabditis angaria</name>
    <dbReference type="NCBI Taxonomy" id="860376"/>
    <lineage>
        <taxon>Eukaryota</taxon>
        <taxon>Metazoa</taxon>
        <taxon>Ecdysozoa</taxon>
        <taxon>Nematoda</taxon>
        <taxon>Chromadorea</taxon>
        <taxon>Rhabditida</taxon>
        <taxon>Rhabditina</taxon>
        <taxon>Rhabditomorpha</taxon>
        <taxon>Rhabditoidea</taxon>
        <taxon>Rhabditidae</taxon>
        <taxon>Peloderinae</taxon>
        <taxon>Caenorhabditis</taxon>
    </lineage>
</organism>
<reference evidence="2" key="1">
    <citation type="submission" date="2022-11" db="EMBL/GenBank/DDBJ databases">
        <authorList>
            <person name="Kikuchi T."/>
        </authorList>
    </citation>
    <scope>NUCLEOTIDE SEQUENCE</scope>
    <source>
        <strain evidence="2">PS1010</strain>
    </source>
</reference>
<dbReference type="EMBL" id="CANHGI010000004">
    <property type="protein sequence ID" value="CAI5448372.1"/>
    <property type="molecule type" value="Genomic_DNA"/>
</dbReference>
<keyword evidence="1" id="KW-0732">Signal</keyword>
<evidence type="ECO:0000313" key="3">
    <source>
        <dbReference type="Proteomes" id="UP001152747"/>
    </source>
</evidence>
<evidence type="ECO:0000313" key="2">
    <source>
        <dbReference type="EMBL" id="CAI5448372.1"/>
    </source>
</evidence>
<feature type="signal peptide" evidence="1">
    <location>
        <begin position="1"/>
        <end position="18"/>
    </location>
</feature>
<protein>
    <submittedName>
        <fullName evidence="2">Uncharacterized protein</fullName>
    </submittedName>
</protein>
<name>A0A9P1IQM2_9PELO</name>
<keyword evidence="3" id="KW-1185">Reference proteome</keyword>